<feature type="transmembrane region" description="Helical" evidence="2">
    <location>
        <begin position="20"/>
        <end position="39"/>
    </location>
</feature>
<comment type="similarity">
    <text evidence="1">Belongs to the BioY family.</text>
</comment>
<name>A0A8J7YGY8_9EURY</name>
<reference evidence="3" key="1">
    <citation type="submission" date="2021-06" db="EMBL/GenBank/DDBJ databases">
        <title>Halomicroarcula sp. F24A a new haloarchaeum isolated from saline soil.</title>
        <authorList>
            <person name="Duran-Viseras A."/>
            <person name="Sanchez-Porro C."/>
            <person name="Ventosa A."/>
        </authorList>
    </citation>
    <scope>NUCLEOTIDE SEQUENCE</scope>
    <source>
        <strain evidence="3">F24A</strain>
    </source>
</reference>
<organism evidence="3 4">
    <name type="scientific">Haloarcula salinisoli</name>
    <dbReference type="NCBI Taxonomy" id="2487746"/>
    <lineage>
        <taxon>Archaea</taxon>
        <taxon>Methanobacteriati</taxon>
        <taxon>Methanobacteriota</taxon>
        <taxon>Stenosarchaea group</taxon>
        <taxon>Halobacteria</taxon>
        <taxon>Halobacteriales</taxon>
        <taxon>Haloarculaceae</taxon>
        <taxon>Haloarcula</taxon>
    </lineage>
</organism>
<keyword evidence="2" id="KW-0812">Transmembrane</keyword>
<feature type="transmembrane region" description="Helical" evidence="2">
    <location>
        <begin position="51"/>
        <end position="84"/>
    </location>
</feature>
<gene>
    <name evidence="3" type="ORF">EGD98_16855</name>
</gene>
<feature type="transmembrane region" description="Helical" evidence="2">
    <location>
        <begin position="90"/>
        <end position="116"/>
    </location>
</feature>
<feature type="transmembrane region" description="Helical" evidence="2">
    <location>
        <begin position="137"/>
        <end position="155"/>
    </location>
</feature>
<keyword evidence="1 2" id="KW-0472">Membrane</keyword>
<evidence type="ECO:0000313" key="3">
    <source>
        <dbReference type="EMBL" id="MBX0305332.1"/>
    </source>
</evidence>
<dbReference type="Gene3D" id="1.10.1760.20">
    <property type="match status" value="1"/>
</dbReference>
<dbReference type="RefSeq" id="WP_220589568.1">
    <property type="nucleotide sequence ID" value="NZ_RKLQ01000003.1"/>
</dbReference>
<dbReference type="InterPro" id="IPR003784">
    <property type="entry name" value="BioY"/>
</dbReference>
<dbReference type="EMBL" id="RKLQ01000003">
    <property type="protein sequence ID" value="MBX0305332.1"/>
    <property type="molecule type" value="Genomic_DNA"/>
</dbReference>
<evidence type="ECO:0000256" key="1">
    <source>
        <dbReference type="PIRNR" id="PIRNR016661"/>
    </source>
</evidence>
<keyword evidence="2" id="KW-1133">Transmembrane helix</keyword>
<dbReference type="Pfam" id="PF02632">
    <property type="entry name" value="BioY"/>
    <property type="match status" value="1"/>
</dbReference>
<accession>A0A8J7YGY8</accession>
<dbReference type="GO" id="GO:0015225">
    <property type="term" value="F:biotin transmembrane transporter activity"/>
    <property type="evidence" value="ECO:0007669"/>
    <property type="project" value="UniProtKB-UniRule"/>
</dbReference>
<proteinExistence type="inferred from homology"/>
<dbReference type="PANTHER" id="PTHR34295">
    <property type="entry name" value="BIOTIN TRANSPORTER BIOY"/>
    <property type="match status" value="1"/>
</dbReference>
<keyword evidence="1" id="KW-1003">Cell membrane</keyword>
<keyword evidence="1" id="KW-0813">Transport</keyword>
<dbReference type="PIRSF" id="PIRSF016661">
    <property type="entry name" value="BioY"/>
    <property type="match status" value="1"/>
</dbReference>
<evidence type="ECO:0000256" key="2">
    <source>
        <dbReference type="SAM" id="Phobius"/>
    </source>
</evidence>
<protein>
    <submittedName>
        <fullName evidence="3">Biotin transporter BioY</fullName>
    </submittedName>
</protein>
<dbReference type="PANTHER" id="PTHR34295:SF1">
    <property type="entry name" value="BIOTIN TRANSPORTER BIOY"/>
    <property type="match status" value="1"/>
</dbReference>
<dbReference type="AlphaFoldDB" id="A0A8J7YGY8"/>
<dbReference type="GO" id="GO:0005886">
    <property type="term" value="C:plasma membrane"/>
    <property type="evidence" value="ECO:0007669"/>
    <property type="project" value="UniProtKB-SubCell"/>
</dbReference>
<comment type="caution">
    <text evidence="3">The sequence shown here is derived from an EMBL/GenBank/DDBJ whole genome shotgun (WGS) entry which is preliminary data.</text>
</comment>
<sequence>MSQEYESVDLVGDETVKHFTGAVLIAALTAGLAQLSIPLPAGLPPFSLQPFGMFFAGLLLGPLWGGFALALYLLAGIAGAPVFANAGSGLGYIIAGRTGGFLIGFLLGAIVAGAIVHRGLRPRDLATVSVPMKVAGLFAAIVVVYVIGTPWFAYITGLPLGRAAVALAPLMPFDVVKLAIAVGIVEGGYLARQ</sequence>
<keyword evidence="4" id="KW-1185">Reference proteome</keyword>
<evidence type="ECO:0000313" key="4">
    <source>
        <dbReference type="Proteomes" id="UP000783863"/>
    </source>
</evidence>
<dbReference type="Proteomes" id="UP000783863">
    <property type="component" value="Unassembled WGS sequence"/>
</dbReference>
<comment type="subcellular location">
    <subcellularLocation>
        <location evidence="1">Cell membrane</location>
        <topology evidence="1">Multi-pass membrane protein</topology>
    </subcellularLocation>
</comment>